<comment type="similarity">
    <text evidence="2 5">Belongs to the pseudouridine synthase TruB family. Type 1 subfamily.</text>
</comment>
<dbReference type="NCBIfam" id="TIGR00431">
    <property type="entry name" value="TruB"/>
    <property type="match status" value="1"/>
</dbReference>
<dbReference type="Pfam" id="PF16198">
    <property type="entry name" value="TruB_C_2"/>
    <property type="match status" value="1"/>
</dbReference>
<evidence type="ECO:0000256" key="7">
    <source>
        <dbReference type="SAM" id="Phobius"/>
    </source>
</evidence>
<dbReference type="EMBL" id="CP022022">
    <property type="protein sequence ID" value="ASF43643.1"/>
    <property type="molecule type" value="Genomic_DNA"/>
</dbReference>
<feature type="active site" description="Nucleophile" evidence="5">
    <location>
        <position position="52"/>
    </location>
</feature>
<dbReference type="PANTHER" id="PTHR13767">
    <property type="entry name" value="TRNA-PSEUDOURIDINE SYNTHASE"/>
    <property type="match status" value="1"/>
</dbReference>
<dbReference type="Proteomes" id="UP000197007">
    <property type="component" value="Chromosome"/>
</dbReference>
<dbReference type="Gene3D" id="3.30.2350.10">
    <property type="entry name" value="Pseudouridine synthase"/>
    <property type="match status" value="1"/>
</dbReference>
<evidence type="ECO:0000259" key="8">
    <source>
        <dbReference type="Pfam" id="PF01509"/>
    </source>
</evidence>
<keyword evidence="3 5" id="KW-0819">tRNA processing</keyword>
<gene>
    <name evidence="5 10" type="primary">truB</name>
    <name evidence="10" type="ORF">CBG49_11445</name>
</gene>
<organism evidence="10 11">
    <name type="scientific">Capnocytophaga endodontalis</name>
    <dbReference type="NCBI Taxonomy" id="2708117"/>
    <lineage>
        <taxon>Bacteria</taxon>
        <taxon>Pseudomonadati</taxon>
        <taxon>Bacteroidota</taxon>
        <taxon>Flavobacteriia</taxon>
        <taxon>Flavobacteriales</taxon>
        <taxon>Flavobacteriaceae</taxon>
        <taxon>Capnocytophaga</taxon>
    </lineage>
</organism>
<comment type="catalytic activity">
    <reaction evidence="1 5">
        <text>uridine(55) in tRNA = pseudouridine(55) in tRNA</text>
        <dbReference type="Rhea" id="RHEA:42532"/>
        <dbReference type="Rhea" id="RHEA-COMP:10101"/>
        <dbReference type="Rhea" id="RHEA-COMP:10102"/>
        <dbReference type="ChEBI" id="CHEBI:65314"/>
        <dbReference type="ChEBI" id="CHEBI:65315"/>
        <dbReference type="EC" id="5.4.99.25"/>
    </reaction>
</comment>
<dbReference type="RefSeq" id="WP_088594572.1">
    <property type="nucleotide sequence ID" value="NZ_CP022022.1"/>
</dbReference>
<evidence type="ECO:0000256" key="3">
    <source>
        <dbReference type="ARBA" id="ARBA00022694"/>
    </source>
</evidence>
<keyword evidence="4 5" id="KW-0413">Isomerase</keyword>
<proteinExistence type="inferred from homology"/>
<dbReference type="InterPro" id="IPR002501">
    <property type="entry name" value="PsdUridine_synth_N"/>
</dbReference>
<dbReference type="SUPFAM" id="SSF55120">
    <property type="entry name" value="Pseudouridine synthase"/>
    <property type="match status" value="1"/>
</dbReference>
<dbReference type="InterPro" id="IPR020103">
    <property type="entry name" value="PsdUridine_synth_cat_dom_sf"/>
</dbReference>
<dbReference type="InterPro" id="IPR014780">
    <property type="entry name" value="tRNA_psdUridine_synth_TruB"/>
</dbReference>
<dbReference type="GO" id="GO:0160148">
    <property type="term" value="F:tRNA pseudouridine(55) synthase activity"/>
    <property type="evidence" value="ECO:0007669"/>
    <property type="project" value="UniProtKB-EC"/>
</dbReference>
<name>A0A1Z4BR00_9FLAO</name>
<evidence type="ECO:0000313" key="10">
    <source>
        <dbReference type="EMBL" id="ASF43643.1"/>
    </source>
</evidence>
<dbReference type="HAMAP" id="MF_01080">
    <property type="entry name" value="TruB_bact"/>
    <property type="match status" value="1"/>
</dbReference>
<evidence type="ECO:0000256" key="1">
    <source>
        <dbReference type="ARBA" id="ARBA00000385"/>
    </source>
</evidence>
<keyword evidence="7" id="KW-0812">Transmembrane</keyword>
<evidence type="ECO:0000313" key="11">
    <source>
        <dbReference type="Proteomes" id="UP000197007"/>
    </source>
</evidence>
<dbReference type="GO" id="GO:0031119">
    <property type="term" value="P:tRNA pseudouridine synthesis"/>
    <property type="evidence" value="ECO:0007669"/>
    <property type="project" value="UniProtKB-UniRule"/>
</dbReference>
<dbReference type="GO" id="GO:1990481">
    <property type="term" value="P:mRNA pseudouridine synthesis"/>
    <property type="evidence" value="ECO:0007669"/>
    <property type="project" value="TreeGrafter"/>
</dbReference>
<evidence type="ECO:0000256" key="6">
    <source>
        <dbReference type="SAM" id="MobiDB-lite"/>
    </source>
</evidence>
<feature type="domain" description="tRNA pseudouridylate synthase B C-terminal" evidence="9">
    <location>
        <begin position="186"/>
        <end position="225"/>
    </location>
</feature>
<protein>
    <recommendedName>
        <fullName evidence="5">tRNA pseudouridine synthase B</fullName>
        <ecNumber evidence="5">5.4.99.25</ecNumber>
    </recommendedName>
    <alternativeName>
        <fullName evidence="5">tRNA pseudouridine(55) synthase</fullName>
        <shortName evidence="5">Psi55 synthase</shortName>
    </alternativeName>
    <alternativeName>
        <fullName evidence="5">tRNA pseudouridylate synthase</fullName>
    </alternativeName>
    <alternativeName>
        <fullName evidence="5">tRNA-uridine isomerase</fullName>
    </alternativeName>
</protein>
<reference evidence="11" key="1">
    <citation type="submission" date="2017-06" db="EMBL/GenBank/DDBJ databases">
        <title>Complete genome sequence of Capnocytophaga sp. KCOM 1579 (=ChDC OS43) isolated from a human refractory periapical abscess lesion.</title>
        <authorList>
            <person name="Kook J.-K."/>
            <person name="Park S.-N."/>
            <person name="Lim Y.K."/>
            <person name="Roh H."/>
        </authorList>
    </citation>
    <scope>NUCLEOTIDE SEQUENCE [LARGE SCALE GENOMIC DNA]</scope>
    <source>
        <strain evidence="11">ChDC OS43</strain>
    </source>
</reference>
<dbReference type="CDD" id="cd02573">
    <property type="entry name" value="PseudoU_synth_EcTruB"/>
    <property type="match status" value="1"/>
</dbReference>
<evidence type="ECO:0000256" key="4">
    <source>
        <dbReference type="ARBA" id="ARBA00023235"/>
    </source>
</evidence>
<dbReference type="InterPro" id="IPR032819">
    <property type="entry name" value="TruB_C"/>
</dbReference>
<dbReference type="GO" id="GO:0003723">
    <property type="term" value="F:RNA binding"/>
    <property type="evidence" value="ECO:0007669"/>
    <property type="project" value="InterPro"/>
</dbReference>
<dbReference type="PANTHER" id="PTHR13767:SF2">
    <property type="entry name" value="PSEUDOURIDYLATE SYNTHASE TRUB1"/>
    <property type="match status" value="1"/>
</dbReference>
<evidence type="ECO:0000259" key="9">
    <source>
        <dbReference type="Pfam" id="PF16198"/>
    </source>
</evidence>
<evidence type="ECO:0000256" key="5">
    <source>
        <dbReference type="HAMAP-Rule" id="MF_01080"/>
    </source>
</evidence>
<evidence type="ECO:0000256" key="2">
    <source>
        <dbReference type="ARBA" id="ARBA00005642"/>
    </source>
</evidence>
<accession>A0A1Z4BR00</accession>
<dbReference type="Pfam" id="PF01509">
    <property type="entry name" value="TruB_N"/>
    <property type="match status" value="1"/>
</dbReference>
<comment type="function">
    <text evidence="5">Responsible for synthesis of pseudouridine from uracil-55 in the psi GC loop of transfer RNAs.</text>
</comment>
<keyword evidence="11" id="KW-1185">Reference proteome</keyword>
<keyword evidence="7" id="KW-0472">Membrane</keyword>
<feature type="domain" description="Pseudouridine synthase II N-terminal" evidence="8">
    <location>
        <begin position="40"/>
        <end position="185"/>
    </location>
</feature>
<keyword evidence="7" id="KW-1133">Transmembrane helix</keyword>
<dbReference type="KEGG" id="capn:CBG49_11445"/>
<dbReference type="AlphaFoldDB" id="A0A1Z4BR00"/>
<feature type="region of interest" description="Disordered" evidence="6">
    <location>
        <begin position="353"/>
        <end position="374"/>
    </location>
</feature>
<dbReference type="EC" id="5.4.99.25" evidence="5"/>
<feature type="transmembrane region" description="Helical" evidence="7">
    <location>
        <begin position="318"/>
        <end position="336"/>
    </location>
</feature>
<sequence length="542" mass="60688">MITPEEFSEGRILLIDKPLQWSSFQAVNKIKWAILKHYKLKKIKIGHAGTLDPLASGLLVICTGKFTKKITEIQDAVKTYTGTITLGATTPSYDMETEIDTRYPTDHITPELIEQVRKQFMGELVQTPPVFSAIKKEGKRLYEFARDGKEIEVPQRTIYIHNFTIDASQFPELHFEVVCSKGTYIRSLAKDFGKALGSGGYLSALRRTKIGDFSVSDAISPEEFVSTHIPDLRKHPLPPIILTTVVGEPQENKVLNDRFANRNKTINSQFEREETPPSHPTGELNMEAIFPRRKAQKTSGLQYELRAFMRMFTNTDKAITITLLILFCTVLTLMVIQLNDKKKEIMIEMALTPDDLPQEPPQPEETSPNADIPTNNTKLTTNAYNQADASLQHTDDFKTLDEIMAERAAQEMAAAKEELVANQKMAGDLIITDHSLQNTTNTPKISDKVNKNTLVKYALAGRVGNIPNPVFTCERDGKVVVSIIVDEAGRVTKTAIDRANSTTTDDCLLENSLLYAQKAKFNAVSGKKEQTGTITYIFQSKR</sequence>